<keyword evidence="1" id="KW-0812">Transmembrane</keyword>
<keyword evidence="1" id="KW-1133">Transmembrane helix</keyword>
<evidence type="ECO:0000313" key="3">
    <source>
        <dbReference type="Proteomes" id="UP001165653"/>
    </source>
</evidence>
<accession>A0ABT3G4L5</accession>
<name>A0ABT3G4L5_9BACT</name>
<organism evidence="2 3">
    <name type="scientific">Luteolibacter rhizosphaerae</name>
    <dbReference type="NCBI Taxonomy" id="2989719"/>
    <lineage>
        <taxon>Bacteria</taxon>
        <taxon>Pseudomonadati</taxon>
        <taxon>Verrucomicrobiota</taxon>
        <taxon>Verrucomicrobiia</taxon>
        <taxon>Verrucomicrobiales</taxon>
        <taxon>Verrucomicrobiaceae</taxon>
        <taxon>Luteolibacter</taxon>
    </lineage>
</organism>
<reference evidence="2" key="1">
    <citation type="submission" date="2022-10" db="EMBL/GenBank/DDBJ databases">
        <title>Luteolibacter sp. GHJ8, whole genome shotgun sequencing project.</title>
        <authorList>
            <person name="Zhao G."/>
            <person name="Shen L."/>
        </authorList>
    </citation>
    <scope>NUCLEOTIDE SEQUENCE</scope>
    <source>
        <strain evidence="2">GHJ8</strain>
    </source>
</reference>
<feature type="transmembrane region" description="Helical" evidence="1">
    <location>
        <begin position="254"/>
        <end position="275"/>
    </location>
</feature>
<gene>
    <name evidence="2" type="ORF">OJ996_14530</name>
</gene>
<dbReference type="Proteomes" id="UP001165653">
    <property type="component" value="Unassembled WGS sequence"/>
</dbReference>
<sequence length="443" mass="49137">MNPIGFLVFLVSAIALLSVPRRYAIIPLLAGVIFITHGQAMDIGGKQPVFRLLLGVGLVRIILRGEGLGGGFNRIDKLMLLLGGWLFFASFFHEPGAMAAGPTFIIGKVGEISLCYFLVRSFCQDMDDFASIMGLIAIMLVPIALEMIQEKFTGINLFSKLFGGVREEVVVRDDALRARGPFRHAILAGTVGASLIPIMIGLWRRNPGAAKIGMIACLTMVASCASSGPILSLGFGMMGVFLWKFRHWMGMIRWSIPIGYMVLAMIMNRPVYYIIGELSMGGSTGWHRSKLIDSAINYFGDWWAFGTDHTRSWMPTGVTFSEEHTDITNYFLAYGVMGGIMAVLLMIAIVWVGFKWVGNAIDTIPEDDENGDRFMIWCMGASLFSHVATSISVAYYDQSVFFYWFSIATISSIYMSRLNHAEDLLEVPPEPDDPASRMQWSRF</sequence>
<evidence type="ECO:0000256" key="1">
    <source>
        <dbReference type="SAM" id="Phobius"/>
    </source>
</evidence>
<feature type="transmembrane region" description="Helical" evidence="1">
    <location>
        <begin position="129"/>
        <end position="148"/>
    </location>
</feature>
<proteinExistence type="predicted"/>
<keyword evidence="3" id="KW-1185">Reference proteome</keyword>
<dbReference type="EMBL" id="JAPDDR010000007">
    <property type="protein sequence ID" value="MCW1914800.1"/>
    <property type="molecule type" value="Genomic_DNA"/>
</dbReference>
<evidence type="ECO:0008006" key="4">
    <source>
        <dbReference type="Google" id="ProtNLM"/>
    </source>
</evidence>
<protein>
    <recommendedName>
        <fullName evidence="4">O-antigen ligase domain-containing protein</fullName>
    </recommendedName>
</protein>
<keyword evidence="1" id="KW-0472">Membrane</keyword>
<dbReference type="RefSeq" id="WP_264514335.1">
    <property type="nucleotide sequence ID" value="NZ_JAPDDR010000007.1"/>
</dbReference>
<feature type="transmembrane region" description="Helical" evidence="1">
    <location>
        <begin position="75"/>
        <end position="93"/>
    </location>
</feature>
<comment type="caution">
    <text evidence="2">The sequence shown here is derived from an EMBL/GenBank/DDBJ whole genome shotgun (WGS) entry which is preliminary data.</text>
</comment>
<evidence type="ECO:0000313" key="2">
    <source>
        <dbReference type="EMBL" id="MCW1914800.1"/>
    </source>
</evidence>
<feature type="transmembrane region" description="Helical" evidence="1">
    <location>
        <begin position="374"/>
        <end position="395"/>
    </location>
</feature>
<feature type="transmembrane region" description="Helical" evidence="1">
    <location>
        <begin position="331"/>
        <end position="354"/>
    </location>
</feature>
<feature type="transmembrane region" description="Helical" evidence="1">
    <location>
        <begin position="209"/>
        <end position="242"/>
    </location>
</feature>
<feature type="transmembrane region" description="Helical" evidence="1">
    <location>
        <begin position="185"/>
        <end position="203"/>
    </location>
</feature>